<evidence type="ECO:0000256" key="2">
    <source>
        <dbReference type="SAM" id="MobiDB-lite"/>
    </source>
</evidence>
<feature type="domain" description="DED" evidence="3">
    <location>
        <begin position="5"/>
        <end position="83"/>
    </location>
</feature>
<dbReference type="PROSITE" id="PS50168">
    <property type="entry name" value="DED"/>
    <property type="match status" value="1"/>
</dbReference>
<dbReference type="EMBL" id="CALNXJ010000044">
    <property type="protein sequence ID" value="CAH3148368.1"/>
    <property type="molecule type" value="Genomic_DNA"/>
</dbReference>
<dbReference type="InterPro" id="IPR001875">
    <property type="entry name" value="DED_dom"/>
</dbReference>
<protein>
    <recommendedName>
        <fullName evidence="3">DED domain-containing protein</fullName>
    </recommendedName>
</protein>
<sequence>MSEIEYSDLLFQISTKIDVNQLDRLVFMCRKLISEGSEGTIENALGLFKELEKQDNLGMDRLENLKQILKQLKNRPMLKKVEEFEIKRKAQSLGIITSFKQAAVNLKGAIKMVCNFRTIGGALLVVSSGMALRSCSTLDEFVETFNKVVLVAYTKLVEISEGSLCFTVQAETPAALKELWDIYKDGTLQRRLKKFLVTDDIKQLTDAKDIEVAVFIDEKEYVMSFNFLQNQAVPDLKVERFRRKSDSFFHINSNQREIAMMRLTQVENQLSFERQVHGEEIKKLKEKIILAREPRAPNIKQEELPGRRTRRHSESFLYYKRNEVEVASMRQLEQAEEWRKEKEIFELKIAELEETLKAERMSNMDRKHSEATTLGRPWKRRRRNSDSNLYHMARKEGVEQTGKQPERALEGGAQMDLERRMFVHNYLQNRRLKFSVRFKIYPQINFRYLLYFSSSSVVTLNRTPQPCYQYLTL</sequence>
<dbReference type="Gene3D" id="1.10.533.10">
    <property type="entry name" value="Death Domain, Fas"/>
    <property type="match status" value="1"/>
</dbReference>
<comment type="caution">
    <text evidence="4">The sequence shown here is derived from an EMBL/GenBank/DDBJ whole genome shotgun (WGS) entry which is preliminary data.</text>
</comment>
<dbReference type="SUPFAM" id="SSF47986">
    <property type="entry name" value="DEATH domain"/>
    <property type="match status" value="1"/>
</dbReference>
<feature type="region of interest" description="Disordered" evidence="2">
    <location>
        <begin position="385"/>
        <end position="406"/>
    </location>
</feature>
<dbReference type="Pfam" id="PF01335">
    <property type="entry name" value="DED"/>
    <property type="match status" value="1"/>
</dbReference>
<dbReference type="SMART" id="SM00031">
    <property type="entry name" value="DED"/>
    <property type="match status" value="1"/>
</dbReference>
<dbReference type="Proteomes" id="UP001159428">
    <property type="component" value="Unassembled WGS sequence"/>
</dbReference>
<reference evidence="4 5" key="1">
    <citation type="submission" date="2022-05" db="EMBL/GenBank/DDBJ databases">
        <authorList>
            <consortium name="Genoscope - CEA"/>
            <person name="William W."/>
        </authorList>
    </citation>
    <scope>NUCLEOTIDE SEQUENCE [LARGE SCALE GENOMIC DNA]</scope>
</reference>
<keyword evidence="5" id="KW-1185">Reference proteome</keyword>
<feature type="compositionally biased region" description="Basic and acidic residues" evidence="2">
    <location>
        <begin position="393"/>
        <end position="406"/>
    </location>
</feature>
<evidence type="ECO:0000313" key="4">
    <source>
        <dbReference type="EMBL" id="CAH3148368.1"/>
    </source>
</evidence>
<dbReference type="InterPro" id="IPR011029">
    <property type="entry name" value="DEATH-like_dom_sf"/>
</dbReference>
<dbReference type="InterPro" id="IPR049341">
    <property type="entry name" value="TRADD-like_N"/>
</dbReference>
<organism evidence="4 5">
    <name type="scientific">Pocillopora meandrina</name>
    <dbReference type="NCBI Taxonomy" id="46732"/>
    <lineage>
        <taxon>Eukaryota</taxon>
        <taxon>Metazoa</taxon>
        <taxon>Cnidaria</taxon>
        <taxon>Anthozoa</taxon>
        <taxon>Hexacorallia</taxon>
        <taxon>Scleractinia</taxon>
        <taxon>Astrocoeniina</taxon>
        <taxon>Pocilloporidae</taxon>
        <taxon>Pocillopora</taxon>
    </lineage>
</organism>
<feature type="compositionally biased region" description="Basic and acidic residues" evidence="2">
    <location>
        <begin position="361"/>
        <end position="370"/>
    </location>
</feature>
<proteinExistence type="predicted"/>
<dbReference type="PANTHER" id="PTHR48169">
    <property type="entry name" value="DED DOMAIN-CONTAINING PROTEIN"/>
    <property type="match status" value="1"/>
</dbReference>
<evidence type="ECO:0000259" key="3">
    <source>
        <dbReference type="PROSITE" id="PS50168"/>
    </source>
</evidence>
<dbReference type="PANTHER" id="PTHR48169:SF7">
    <property type="entry name" value="CASPASE 10"/>
    <property type="match status" value="1"/>
</dbReference>
<gene>
    <name evidence="4" type="ORF">PMEA_00023841</name>
</gene>
<keyword evidence="1" id="KW-0053">Apoptosis</keyword>
<feature type="region of interest" description="Disordered" evidence="2">
    <location>
        <begin position="361"/>
        <end position="380"/>
    </location>
</feature>
<dbReference type="GO" id="GO:0006915">
    <property type="term" value="P:apoptotic process"/>
    <property type="evidence" value="ECO:0007669"/>
    <property type="project" value="UniProtKB-KW"/>
</dbReference>
<evidence type="ECO:0000313" key="5">
    <source>
        <dbReference type="Proteomes" id="UP001159428"/>
    </source>
</evidence>
<accession>A0AAU9XI48</accession>
<evidence type="ECO:0000256" key="1">
    <source>
        <dbReference type="ARBA" id="ARBA00022703"/>
    </source>
</evidence>
<dbReference type="Pfam" id="PF20694">
    <property type="entry name" value="TRADD-like_N"/>
    <property type="match status" value="1"/>
</dbReference>
<dbReference type="GO" id="GO:0042981">
    <property type="term" value="P:regulation of apoptotic process"/>
    <property type="evidence" value="ECO:0007669"/>
    <property type="project" value="InterPro"/>
</dbReference>
<dbReference type="AlphaFoldDB" id="A0AAU9XI48"/>
<name>A0AAU9XI48_9CNID</name>